<dbReference type="RefSeq" id="WP_075725109.1">
    <property type="nucleotide sequence ID" value="NZ_LTDM01000009.1"/>
</dbReference>
<dbReference type="PANTHER" id="PTHR30471:SF3">
    <property type="entry name" value="UPF0758 PROTEIN YEES-RELATED"/>
    <property type="match status" value="1"/>
</dbReference>
<dbReference type="InterPro" id="IPR025657">
    <property type="entry name" value="RadC_JAB"/>
</dbReference>
<feature type="domain" description="MPN" evidence="8">
    <location>
        <begin position="113"/>
        <end position="235"/>
    </location>
</feature>
<dbReference type="InterPro" id="IPR046778">
    <property type="entry name" value="UPF0758_N"/>
</dbReference>
<keyword evidence="5" id="KW-0862">Zinc</keyword>
<evidence type="ECO:0000256" key="6">
    <source>
        <dbReference type="ARBA" id="ARBA00023049"/>
    </source>
</evidence>
<dbReference type="PANTHER" id="PTHR30471">
    <property type="entry name" value="DNA REPAIR PROTEIN RADC"/>
    <property type="match status" value="1"/>
</dbReference>
<evidence type="ECO:0000256" key="3">
    <source>
        <dbReference type="ARBA" id="ARBA00022723"/>
    </source>
</evidence>
<keyword evidence="2" id="KW-0645">Protease</keyword>
<dbReference type="Pfam" id="PF20582">
    <property type="entry name" value="UPF0758_N"/>
    <property type="match status" value="1"/>
</dbReference>
<keyword evidence="6" id="KW-0482">Metalloprotease</keyword>
<dbReference type="Proteomes" id="UP000186112">
    <property type="component" value="Unassembled WGS sequence"/>
</dbReference>
<evidence type="ECO:0000256" key="1">
    <source>
        <dbReference type="ARBA" id="ARBA00010243"/>
    </source>
</evidence>
<evidence type="ECO:0000256" key="7">
    <source>
        <dbReference type="RuleBase" id="RU003797"/>
    </source>
</evidence>
<evidence type="ECO:0000256" key="4">
    <source>
        <dbReference type="ARBA" id="ARBA00022801"/>
    </source>
</evidence>
<dbReference type="Gene3D" id="3.40.140.10">
    <property type="entry name" value="Cytidine Deaminase, domain 2"/>
    <property type="match status" value="1"/>
</dbReference>
<name>A0A1U7M7N5_TISCR</name>
<evidence type="ECO:0000256" key="5">
    <source>
        <dbReference type="ARBA" id="ARBA00022833"/>
    </source>
</evidence>
<dbReference type="InterPro" id="IPR037518">
    <property type="entry name" value="MPN"/>
</dbReference>
<protein>
    <recommendedName>
        <fullName evidence="8">MPN domain-containing protein</fullName>
    </recommendedName>
</protein>
<keyword evidence="3" id="KW-0479">Metal-binding</keyword>
<evidence type="ECO:0000313" key="9">
    <source>
        <dbReference type="EMBL" id="OLS03322.1"/>
    </source>
</evidence>
<evidence type="ECO:0000256" key="2">
    <source>
        <dbReference type="ARBA" id="ARBA00022670"/>
    </source>
</evidence>
<dbReference type="GO" id="GO:0008237">
    <property type="term" value="F:metallopeptidase activity"/>
    <property type="evidence" value="ECO:0007669"/>
    <property type="project" value="UniProtKB-KW"/>
</dbReference>
<dbReference type="CDD" id="cd08071">
    <property type="entry name" value="MPN_DUF2466"/>
    <property type="match status" value="1"/>
</dbReference>
<comment type="caution">
    <text evidence="9">The sequence shown here is derived from an EMBL/GenBank/DDBJ whole genome shotgun (WGS) entry which is preliminary data.</text>
</comment>
<sequence length="235" mass="26218">MDNAVDFEKKYTLKELPVSERPREKLMNYGVERLSNAELIAIIIRTGHKDDTALDVANRILSMDEKGLSHLTSISLKQLTKIKGIGVCKASQILASVEIGKRIKRWSAEEKIKVSSPDILVNLISDEMRFLNKEHFNIAILDTKNQIIAIENISIGTLNASIVHPRDVFHAAINRSANSIILIHNHPSGDPSPSDEDINITSRLVEAGDLIGIKVLDHIIIGDNRYVSFKEKNLI</sequence>
<accession>A0A1U7M7N5</accession>
<gene>
    <name evidence="9" type="ORF">TICRE_06610</name>
</gene>
<keyword evidence="10" id="KW-1185">Reference proteome</keyword>
<evidence type="ECO:0000313" key="10">
    <source>
        <dbReference type="Proteomes" id="UP000186112"/>
    </source>
</evidence>
<dbReference type="SUPFAM" id="SSF102712">
    <property type="entry name" value="JAB1/MPN domain"/>
    <property type="match status" value="1"/>
</dbReference>
<dbReference type="AlphaFoldDB" id="A0A1U7M7N5"/>
<dbReference type="EMBL" id="LTDM01000009">
    <property type="protein sequence ID" value="OLS03322.1"/>
    <property type="molecule type" value="Genomic_DNA"/>
</dbReference>
<keyword evidence="4" id="KW-0378">Hydrolase</keyword>
<dbReference type="NCBIfam" id="NF000642">
    <property type="entry name" value="PRK00024.1"/>
    <property type="match status" value="1"/>
</dbReference>
<evidence type="ECO:0000259" key="8">
    <source>
        <dbReference type="PROSITE" id="PS50249"/>
    </source>
</evidence>
<reference evidence="9 10" key="1">
    <citation type="submission" date="2016-02" db="EMBL/GenBank/DDBJ databases">
        <title>Genome sequence of Tissierella creatinophila DSM 6911.</title>
        <authorList>
            <person name="Poehlein A."/>
            <person name="Daniel R."/>
        </authorList>
    </citation>
    <scope>NUCLEOTIDE SEQUENCE [LARGE SCALE GENOMIC DNA]</scope>
    <source>
        <strain evidence="9 10">DSM 6911</strain>
    </source>
</reference>
<dbReference type="InterPro" id="IPR020891">
    <property type="entry name" value="UPF0758_CS"/>
</dbReference>
<comment type="similarity">
    <text evidence="1 7">Belongs to the UPF0758 family.</text>
</comment>
<dbReference type="GO" id="GO:0046872">
    <property type="term" value="F:metal ion binding"/>
    <property type="evidence" value="ECO:0007669"/>
    <property type="project" value="UniProtKB-KW"/>
</dbReference>
<proteinExistence type="inferred from homology"/>
<dbReference type="Pfam" id="PF04002">
    <property type="entry name" value="RadC"/>
    <property type="match status" value="1"/>
</dbReference>
<dbReference type="PROSITE" id="PS01302">
    <property type="entry name" value="UPF0758"/>
    <property type="match status" value="1"/>
</dbReference>
<dbReference type="InterPro" id="IPR001405">
    <property type="entry name" value="UPF0758"/>
</dbReference>
<dbReference type="GO" id="GO:0006508">
    <property type="term" value="P:proteolysis"/>
    <property type="evidence" value="ECO:0007669"/>
    <property type="project" value="UniProtKB-KW"/>
</dbReference>
<dbReference type="PROSITE" id="PS50249">
    <property type="entry name" value="MPN"/>
    <property type="match status" value="1"/>
</dbReference>
<dbReference type="OrthoDB" id="9804482at2"/>
<dbReference type="NCBIfam" id="TIGR00608">
    <property type="entry name" value="radc"/>
    <property type="match status" value="1"/>
</dbReference>
<organism evidence="9 10">
    <name type="scientific">Tissierella creatinophila DSM 6911</name>
    <dbReference type="NCBI Taxonomy" id="1123403"/>
    <lineage>
        <taxon>Bacteria</taxon>
        <taxon>Bacillati</taxon>
        <taxon>Bacillota</taxon>
        <taxon>Tissierellia</taxon>
        <taxon>Tissierellales</taxon>
        <taxon>Tissierellaceae</taxon>
        <taxon>Tissierella</taxon>
    </lineage>
</organism>